<keyword evidence="11" id="KW-1185">Reference proteome</keyword>
<dbReference type="InterPro" id="IPR052530">
    <property type="entry name" value="NAD(P)H_nitroreductase"/>
</dbReference>
<dbReference type="ExpressionAtlas" id="A0A2K3DBM0">
    <property type="expression patterns" value="baseline"/>
</dbReference>
<dbReference type="InParanoid" id="A0A2K3DBM0"/>
<protein>
    <recommendedName>
        <fullName evidence="9">Nitroreductase domain-containing protein</fullName>
    </recommendedName>
</protein>
<keyword evidence="6" id="KW-0560">Oxidoreductase</keyword>
<gene>
    <name evidence="10" type="ORF">CHLRE_10g457100v5</name>
</gene>
<dbReference type="CDD" id="cd02135">
    <property type="entry name" value="YdjA-like"/>
    <property type="match status" value="1"/>
</dbReference>
<evidence type="ECO:0000259" key="9">
    <source>
        <dbReference type="Pfam" id="PF00881"/>
    </source>
</evidence>
<dbReference type="Gramene" id="PNW77922">
    <property type="protein sequence ID" value="PNW77922"/>
    <property type="gene ID" value="CHLRE_10g457100v5"/>
</dbReference>
<name>A0A2K3DBM0_CHLRE</name>
<evidence type="ECO:0000256" key="1">
    <source>
        <dbReference type="ARBA" id="ARBA00001917"/>
    </source>
</evidence>
<dbReference type="AlphaFoldDB" id="A0A2K3DBM0"/>
<evidence type="ECO:0000256" key="5">
    <source>
        <dbReference type="ARBA" id="ARBA00022857"/>
    </source>
</evidence>
<dbReference type="Proteomes" id="UP000006906">
    <property type="component" value="Chromosome 10"/>
</dbReference>
<evidence type="ECO:0000256" key="8">
    <source>
        <dbReference type="SAM" id="Phobius"/>
    </source>
</evidence>
<dbReference type="KEGG" id="cre:CHLRE_10g457100v5"/>
<feature type="domain" description="Nitroreductase" evidence="9">
    <location>
        <begin position="114"/>
        <end position="282"/>
    </location>
</feature>
<evidence type="ECO:0000256" key="7">
    <source>
        <dbReference type="ARBA" id="ARBA00023027"/>
    </source>
</evidence>
<dbReference type="PaxDb" id="3055-EDP08053"/>
<dbReference type="InterPro" id="IPR000415">
    <property type="entry name" value="Nitroreductase-like"/>
</dbReference>
<comment type="cofactor">
    <cofactor evidence="1">
        <name>FMN</name>
        <dbReference type="ChEBI" id="CHEBI:58210"/>
    </cofactor>
</comment>
<dbReference type="PANTHER" id="PTHR43821:SF1">
    <property type="entry name" value="NAD(P)H NITROREDUCTASE YDJA-RELATED"/>
    <property type="match status" value="1"/>
</dbReference>
<dbReference type="OrthoDB" id="41362at2759"/>
<proteinExistence type="inferred from homology"/>
<dbReference type="GO" id="GO:0016491">
    <property type="term" value="F:oxidoreductase activity"/>
    <property type="evidence" value="ECO:0007669"/>
    <property type="project" value="UniProtKB-KW"/>
</dbReference>
<dbReference type="OMA" id="YIAICCK"/>
<reference evidence="10 11" key="1">
    <citation type="journal article" date="2007" name="Science">
        <title>The Chlamydomonas genome reveals the evolution of key animal and plant functions.</title>
        <authorList>
            <person name="Merchant S.S."/>
            <person name="Prochnik S.E."/>
            <person name="Vallon O."/>
            <person name="Harris E.H."/>
            <person name="Karpowicz S.J."/>
            <person name="Witman G.B."/>
            <person name="Terry A."/>
            <person name="Salamov A."/>
            <person name="Fritz-Laylin L.K."/>
            <person name="Marechal-Drouard L."/>
            <person name="Marshall W.F."/>
            <person name="Qu L.H."/>
            <person name="Nelson D.R."/>
            <person name="Sanderfoot A.A."/>
            <person name="Spalding M.H."/>
            <person name="Kapitonov V.V."/>
            <person name="Ren Q."/>
            <person name="Ferris P."/>
            <person name="Lindquist E."/>
            <person name="Shapiro H."/>
            <person name="Lucas S.M."/>
            <person name="Grimwood J."/>
            <person name="Schmutz J."/>
            <person name="Cardol P."/>
            <person name="Cerutti H."/>
            <person name="Chanfreau G."/>
            <person name="Chen C.L."/>
            <person name="Cognat V."/>
            <person name="Croft M.T."/>
            <person name="Dent R."/>
            <person name="Dutcher S."/>
            <person name="Fernandez E."/>
            <person name="Fukuzawa H."/>
            <person name="Gonzalez-Ballester D."/>
            <person name="Gonzalez-Halphen D."/>
            <person name="Hallmann A."/>
            <person name="Hanikenne M."/>
            <person name="Hippler M."/>
            <person name="Inwood W."/>
            <person name="Jabbari K."/>
            <person name="Kalanon M."/>
            <person name="Kuras R."/>
            <person name="Lefebvre P.A."/>
            <person name="Lemaire S.D."/>
            <person name="Lobanov A.V."/>
            <person name="Lohr M."/>
            <person name="Manuell A."/>
            <person name="Meier I."/>
            <person name="Mets L."/>
            <person name="Mittag M."/>
            <person name="Mittelmeier T."/>
            <person name="Moroney J.V."/>
            <person name="Moseley J."/>
            <person name="Napoli C."/>
            <person name="Nedelcu A.M."/>
            <person name="Niyogi K."/>
            <person name="Novoselov S.V."/>
            <person name="Paulsen I.T."/>
            <person name="Pazour G."/>
            <person name="Purton S."/>
            <person name="Ral J.P."/>
            <person name="Riano-Pachon D.M."/>
            <person name="Riekhof W."/>
            <person name="Rymarquis L."/>
            <person name="Schroda M."/>
            <person name="Stern D."/>
            <person name="Umen J."/>
            <person name="Willows R."/>
            <person name="Wilson N."/>
            <person name="Zimmer S.L."/>
            <person name="Allmer J."/>
            <person name="Balk J."/>
            <person name="Bisova K."/>
            <person name="Chen C.J."/>
            <person name="Elias M."/>
            <person name="Gendler K."/>
            <person name="Hauser C."/>
            <person name="Lamb M.R."/>
            <person name="Ledford H."/>
            <person name="Long J.C."/>
            <person name="Minagawa J."/>
            <person name="Page M.D."/>
            <person name="Pan J."/>
            <person name="Pootakham W."/>
            <person name="Roje S."/>
            <person name="Rose A."/>
            <person name="Stahlberg E."/>
            <person name="Terauchi A.M."/>
            <person name="Yang P."/>
            <person name="Ball S."/>
            <person name="Bowler C."/>
            <person name="Dieckmann C.L."/>
            <person name="Gladyshev V.N."/>
            <person name="Green P."/>
            <person name="Jorgensen R."/>
            <person name="Mayfield S."/>
            <person name="Mueller-Roeber B."/>
            <person name="Rajamani S."/>
            <person name="Sayre R.T."/>
            <person name="Brokstein P."/>
            <person name="Dubchak I."/>
            <person name="Goodstein D."/>
            <person name="Hornick L."/>
            <person name="Huang Y.W."/>
            <person name="Jhaveri J."/>
            <person name="Luo Y."/>
            <person name="Martinez D."/>
            <person name="Ngau W.C."/>
            <person name="Otillar B."/>
            <person name="Poliakov A."/>
            <person name="Porter A."/>
            <person name="Szajkowski L."/>
            <person name="Werner G."/>
            <person name="Zhou K."/>
            <person name="Grigoriev I.V."/>
            <person name="Rokhsar D.S."/>
            <person name="Grossman A.R."/>
        </authorList>
    </citation>
    <scope>NUCLEOTIDE SEQUENCE [LARGE SCALE GENOMIC DNA]</scope>
    <source>
        <strain evidence="11">CC-503</strain>
    </source>
</reference>
<evidence type="ECO:0000313" key="10">
    <source>
        <dbReference type="EMBL" id="PNW77922.1"/>
    </source>
</evidence>
<comment type="similarity">
    <text evidence="2">Belongs to the nitroreductase family.</text>
</comment>
<dbReference type="SUPFAM" id="SSF55469">
    <property type="entry name" value="FMN-dependent nitroreductase-like"/>
    <property type="match status" value="1"/>
</dbReference>
<evidence type="ECO:0000256" key="6">
    <source>
        <dbReference type="ARBA" id="ARBA00023002"/>
    </source>
</evidence>
<evidence type="ECO:0000256" key="2">
    <source>
        <dbReference type="ARBA" id="ARBA00007118"/>
    </source>
</evidence>
<keyword evidence="3" id="KW-0285">Flavoprotein</keyword>
<keyword evidence="4" id="KW-0288">FMN</keyword>
<evidence type="ECO:0000313" key="11">
    <source>
        <dbReference type="Proteomes" id="UP000006906"/>
    </source>
</evidence>
<keyword evidence="7" id="KW-0520">NAD</keyword>
<organism evidence="10 11">
    <name type="scientific">Chlamydomonas reinhardtii</name>
    <name type="common">Chlamydomonas smithii</name>
    <dbReference type="NCBI Taxonomy" id="3055"/>
    <lineage>
        <taxon>Eukaryota</taxon>
        <taxon>Viridiplantae</taxon>
        <taxon>Chlorophyta</taxon>
        <taxon>core chlorophytes</taxon>
        <taxon>Chlorophyceae</taxon>
        <taxon>CS clade</taxon>
        <taxon>Chlamydomonadales</taxon>
        <taxon>Chlamydomonadaceae</taxon>
        <taxon>Chlamydomonas</taxon>
    </lineage>
</organism>
<dbReference type="STRING" id="3055.A0A2K3DBM0"/>
<dbReference type="PANTHER" id="PTHR43821">
    <property type="entry name" value="NAD(P)H NITROREDUCTASE YDJA-RELATED"/>
    <property type="match status" value="1"/>
</dbReference>
<dbReference type="RefSeq" id="XP_042920478.1">
    <property type="nucleotide sequence ID" value="XM_043067081.1"/>
</dbReference>
<evidence type="ECO:0000256" key="4">
    <source>
        <dbReference type="ARBA" id="ARBA00022643"/>
    </source>
</evidence>
<dbReference type="GeneID" id="5723933"/>
<keyword evidence="8" id="KW-0472">Membrane</keyword>
<dbReference type="EMBL" id="CM008971">
    <property type="protein sequence ID" value="PNW77922.1"/>
    <property type="molecule type" value="Genomic_DNA"/>
</dbReference>
<dbReference type="Gene3D" id="3.40.109.10">
    <property type="entry name" value="NADH Oxidase"/>
    <property type="match status" value="1"/>
</dbReference>
<keyword evidence="8" id="KW-0812">Transmembrane</keyword>
<dbReference type="Pfam" id="PF00881">
    <property type="entry name" value="Nitroreductase"/>
    <property type="match status" value="1"/>
</dbReference>
<keyword evidence="8" id="KW-1133">Transmembrane helix</keyword>
<sequence>MASEEPLLSGFKERQIRGIDNRPASSMRSELAVLLLLAVSGAAGLITSNVAITATMFVGGFTTWLFLTLPDYLKAVKAAPQAELKQQAGQQEADGKKAAAAGSLPAPESVLALISKRRSIFPKDYTGQKVSHDQIRMLIEAANWAPTHGQTEPWRFVVLEGASKKEMEELTMELCRTRLPVEKAEKTLEKLQKKRDSTWGKVSCYIAICCKRQAKPDKLMPEWEEMAATSAAVQNMWLMSTSLGLAAYWTSWQEVAREAPEMKTLLGLAPEDRVLGFFTLGRAERERVEGYRGARGPAADKVTWKD</sequence>
<dbReference type="InterPro" id="IPR029479">
    <property type="entry name" value="Nitroreductase"/>
</dbReference>
<dbReference type="InterPro" id="IPR026021">
    <property type="entry name" value="YdjA-like"/>
</dbReference>
<keyword evidence="5" id="KW-0521">NADP</keyword>
<accession>A0A2K3DBM0</accession>
<feature type="transmembrane region" description="Helical" evidence="8">
    <location>
        <begin position="34"/>
        <end position="67"/>
    </location>
</feature>
<evidence type="ECO:0000256" key="3">
    <source>
        <dbReference type="ARBA" id="ARBA00022630"/>
    </source>
</evidence>